<feature type="region of interest" description="Disordered" evidence="1">
    <location>
        <begin position="1"/>
        <end position="30"/>
    </location>
</feature>
<dbReference type="AlphaFoldDB" id="A0AAN8HWB8"/>
<evidence type="ECO:0000313" key="3">
    <source>
        <dbReference type="Proteomes" id="UP001331515"/>
    </source>
</evidence>
<dbReference type="EMBL" id="JAURVH010001520">
    <property type="protein sequence ID" value="KAK5925659.1"/>
    <property type="molecule type" value="Genomic_DNA"/>
</dbReference>
<reference evidence="2 3" key="1">
    <citation type="journal article" date="2023" name="Mol. Biol. Evol.">
        <title>Genomics of Secondarily Temperate Adaptation in the Only Non-Antarctic Icefish.</title>
        <authorList>
            <person name="Rivera-Colon A.G."/>
            <person name="Rayamajhi N."/>
            <person name="Minhas B.F."/>
            <person name="Madrigal G."/>
            <person name="Bilyk K.T."/>
            <person name="Yoon V."/>
            <person name="Hune M."/>
            <person name="Gregory S."/>
            <person name="Cheng C.H.C."/>
            <person name="Catchen J.M."/>
        </authorList>
    </citation>
    <scope>NUCLEOTIDE SEQUENCE [LARGE SCALE GENOMIC DNA]</scope>
    <source>
        <tissue evidence="2">White muscle</tissue>
    </source>
</reference>
<sequence length="146" mass="16586">MLTVDLPTVKSQGNLPTPVAPPTVKTPQGNCRTRWHRAVKTSQGRLRCPTDNQTQVTCRLQWHTDSQGPRKVNCRLRWHHRQSRPARVTCRLAGTTGQYKKHLECSRNHCKQGAIDPATSFAHAKEATDLLLTWATQRRCEQVIVD</sequence>
<accession>A0AAN8HWB8</accession>
<name>A0AAN8HWB8_CHAGU</name>
<proteinExistence type="predicted"/>
<organism evidence="2 3">
    <name type="scientific">Champsocephalus gunnari</name>
    <name type="common">Mackerel icefish</name>
    <dbReference type="NCBI Taxonomy" id="52237"/>
    <lineage>
        <taxon>Eukaryota</taxon>
        <taxon>Metazoa</taxon>
        <taxon>Chordata</taxon>
        <taxon>Craniata</taxon>
        <taxon>Vertebrata</taxon>
        <taxon>Euteleostomi</taxon>
        <taxon>Actinopterygii</taxon>
        <taxon>Neopterygii</taxon>
        <taxon>Teleostei</taxon>
        <taxon>Neoteleostei</taxon>
        <taxon>Acanthomorphata</taxon>
        <taxon>Eupercaria</taxon>
        <taxon>Perciformes</taxon>
        <taxon>Notothenioidei</taxon>
        <taxon>Channichthyidae</taxon>
        <taxon>Champsocephalus</taxon>
    </lineage>
</organism>
<evidence type="ECO:0000313" key="2">
    <source>
        <dbReference type="EMBL" id="KAK5925659.1"/>
    </source>
</evidence>
<gene>
    <name evidence="2" type="ORF">CgunFtcFv8_018167</name>
</gene>
<comment type="caution">
    <text evidence="2">The sequence shown here is derived from an EMBL/GenBank/DDBJ whole genome shotgun (WGS) entry which is preliminary data.</text>
</comment>
<dbReference type="Proteomes" id="UP001331515">
    <property type="component" value="Unassembled WGS sequence"/>
</dbReference>
<protein>
    <submittedName>
        <fullName evidence="2">Uncharacterized protein</fullName>
    </submittedName>
</protein>
<evidence type="ECO:0000256" key="1">
    <source>
        <dbReference type="SAM" id="MobiDB-lite"/>
    </source>
</evidence>
<keyword evidence="3" id="KW-1185">Reference proteome</keyword>